<dbReference type="PROSITE" id="PS50181">
    <property type="entry name" value="FBOX"/>
    <property type="match status" value="1"/>
</dbReference>
<dbReference type="AlphaFoldDB" id="A0A9P7E213"/>
<feature type="compositionally biased region" description="Basic and acidic residues" evidence="1">
    <location>
        <begin position="56"/>
        <end position="71"/>
    </location>
</feature>
<dbReference type="GeneID" id="64627303"/>
<proteinExistence type="predicted"/>
<protein>
    <recommendedName>
        <fullName evidence="2">F-box domain-containing protein</fullName>
    </recommendedName>
</protein>
<evidence type="ECO:0000313" key="4">
    <source>
        <dbReference type="Proteomes" id="UP000807769"/>
    </source>
</evidence>
<dbReference type="InterPro" id="IPR001810">
    <property type="entry name" value="F-box_dom"/>
</dbReference>
<name>A0A9P7E213_9AGAM</name>
<dbReference type="CDD" id="cd09917">
    <property type="entry name" value="F-box_SF"/>
    <property type="match status" value="1"/>
</dbReference>
<dbReference type="Proteomes" id="UP000807769">
    <property type="component" value="Unassembled WGS sequence"/>
</dbReference>
<dbReference type="InterPro" id="IPR036047">
    <property type="entry name" value="F-box-like_dom_sf"/>
</dbReference>
<feature type="compositionally biased region" description="Low complexity" evidence="1">
    <location>
        <begin position="37"/>
        <end position="50"/>
    </location>
</feature>
<reference evidence="3" key="1">
    <citation type="journal article" date="2020" name="New Phytol.">
        <title>Comparative genomics reveals dynamic genome evolution in host specialist ectomycorrhizal fungi.</title>
        <authorList>
            <person name="Lofgren L.A."/>
            <person name="Nguyen N.H."/>
            <person name="Vilgalys R."/>
            <person name="Ruytinx J."/>
            <person name="Liao H.L."/>
            <person name="Branco S."/>
            <person name="Kuo A."/>
            <person name="LaButti K."/>
            <person name="Lipzen A."/>
            <person name="Andreopoulos W."/>
            <person name="Pangilinan J."/>
            <person name="Riley R."/>
            <person name="Hundley H."/>
            <person name="Na H."/>
            <person name="Barry K."/>
            <person name="Grigoriev I.V."/>
            <person name="Stajich J.E."/>
            <person name="Kennedy P.G."/>
        </authorList>
    </citation>
    <scope>NUCLEOTIDE SEQUENCE</scope>
    <source>
        <strain evidence="3">MN1</strain>
    </source>
</reference>
<dbReference type="SUPFAM" id="SSF81383">
    <property type="entry name" value="F-box domain"/>
    <property type="match status" value="1"/>
</dbReference>
<dbReference type="OrthoDB" id="2322499at2759"/>
<keyword evidence="4" id="KW-1185">Reference proteome</keyword>
<gene>
    <name evidence="3" type="ORF">BJ212DRAFT_1302560</name>
</gene>
<evidence type="ECO:0000313" key="3">
    <source>
        <dbReference type="EMBL" id="KAG1809316.1"/>
    </source>
</evidence>
<evidence type="ECO:0000259" key="2">
    <source>
        <dbReference type="PROSITE" id="PS50181"/>
    </source>
</evidence>
<evidence type="ECO:0000256" key="1">
    <source>
        <dbReference type="SAM" id="MobiDB-lite"/>
    </source>
</evidence>
<organism evidence="3 4">
    <name type="scientific">Suillus subaureus</name>
    <dbReference type="NCBI Taxonomy" id="48587"/>
    <lineage>
        <taxon>Eukaryota</taxon>
        <taxon>Fungi</taxon>
        <taxon>Dikarya</taxon>
        <taxon>Basidiomycota</taxon>
        <taxon>Agaricomycotina</taxon>
        <taxon>Agaricomycetes</taxon>
        <taxon>Agaricomycetidae</taxon>
        <taxon>Boletales</taxon>
        <taxon>Suillineae</taxon>
        <taxon>Suillaceae</taxon>
        <taxon>Suillus</taxon>
    </lineage>
</organism>
<dbReference type="RefSeq" id="XP_041189142.1">
    <property type="nucleotide sequence ID" value="XM_041333286.1"/>
</dbReference>
<accession>A0A9P7E213</accession>
<feature type="region of interest" description="Disordered" evidence="1">
    <location>
        <begin position="29"/>
        <end position="82"/>
    </location>
</feature>
<feature type="region of interest" description="Disordered" evidence="1">
    <location>
        <begin position="731"/>
        <end position="753"/>
    </location>
</feature>
<sequence length="753" mass="85257">MGVSSTSYCWNPPDDIRMCWDSDDSEFTNLDTDSVEDSSSQFSEHSSLGEAPSEDGADRPATKRARADKVTDTGAAPVAKGSSRRKKTPCLIVTVPTHILLEIFGLLEPVDLLHLFRTNKAFHKVLSSNNAVSVWKAARVNRGGVPDCLPGMSEMEWANLLFGGFHCQECGEKGMWQIDFGIRRRVCSLCLDENLVCLGRCVSESEFSKYDPIMMDLIPSSDIGVDDRIHVTDCEFFWLDDVLKMAKELEVYLKPGAEQALEDFKQSRKKYVNSDIDHIAVCSAWANEDGKRQLSRARELRIQNTKLFEARLADLGHNAEDVERMFKRHHYGVLDKELTDARWERLFPKVERKLAELQEEWRLEKQRKVSYVRESRLLAMYQKYVQPLPQVITPPPQDFMKLCDVAEFIESPPTGDEESDIQPCSAFAERFPEFCAECVHKRKLELTRLLALSTDVLQDTTTLQSQGIDAPDDMLLQLATSVFQCTRLGSFPLITWDKVLHHRWSSHNQDVARNYARSASISSCTFSISQRGVAAARSLLGLIGLNAKTTTATTMDSLQCRFFCSNCPPKPENGGSYRMAMNWRQGVFHYVDQQGPSHKEPRWEFLSDAQLQVIRSWRVPEYPGATQKVWRCNKCDSYYGDPTTKVAVINHMKSHRITTPTEGIDFSYDQGAIEKPPPATKFFVTHQIGKPSKSGTTQKSKPSTELGYRCRRCNGLNRTFMLEGVKQHIKSKHKIDSPSEGPDFCKSSNPIAL</sequence>
<comment type="caution">
    <text evidence="3">The sequence shown here is derived from an EMBL/GenBank/DDBJ whole genome shotgun (WGS) entry which is preliminary data.</text>
</comment>
<feature type="domain" description="F-box" evidence="2">
    <location>
        <begin position="89"/>
        <end position="138"/>
    </location>
</feature>
<dbReference type="EMBL" id="JABBWG010000034">
    <property type="protein sequence ID" value="KAG1809316.1"/>
    <property type="molecule type" value="Genomic_DNA"/>
</dbReference>